<dbReference type="EMBL" id="MF782455">
    <property type="protein sequence ID" value="ATZ80812.1"/>
    <property type="molecule type" value="Genomic_DNA"/>
</dbReference>
<dbReference type="Gene3D" id="1.20.5.110">
    <property type="match status" value="1"/>
</dbReference>
<keyword evidence="4" id="KW-1185">Reference proteome</keyword>
<name>A0A2H4UV65_9VIRU</name>
<evidence type="ECO:0000313" key="4">
    <source>
        <dbReference type="Proteomes" id="UP000240325"/>
    </source>
</evidence>
<dbReference type="InterPro" id="IPR000727">
    <property type="entry name" value="T_SNARE_dom"/>
</dbReference>
<protein>
    <recommendedName>
        <fullName evidence="2">t-SNARE coiled-coil homology domain-containing protein</fullName>
    </recommendedName>
</protein>
<feature type="coiled-coil region" evidence="1">
    <location>
        <begin position="3"/>
        <end position="48"/>
    </location>
</feature>
<dbReference type="Proteomes" id="UP000240325">
    <property type="component" value="Segment"/>
</dbReference>
<sequence>MELQKTNNKISSLLENIHESSDNNINILQEQNETIKKMNNNLDNIEHHLAYSKKIIKNMKSYLPWNYFWSVNEQKPLKENTVQKNNLIINKNSDNITKIEHNVDQHIEQHDEMDIMLYKLKNIKEKTCIQRELINEQNIVLDNVLIKTNKINDRTRNLIKEIKKI</sequence>
<proteinExistence type="predicted"/>
<evidence type="ECO:0000259" key="2">
    <source>
        <dbReference type="PROSITE" id="PS50192"/>
    </source>
</evidence>
<organism evidence="3">
    <name type="scientific">Bodo saltans virus</name>
    <dbReference type="NCBI Taxonomy" id="2024608"/>
    <lineage>
        <taxon>Viruses</taxon>
        <taxon>Varidnaviria</taxon>
        <taxon>Bamfordvirae</taxon>
        <taxon>Nucleocytoviricota</taxon>
        <taxon>Megaviricetes</taxon>
        <taxon>Imitervirales</taxon>
        <taxon>Mimiviridae</taxon>
        <taxon>Klosneuvirinae</taxon>
        <taxon>Theiavirus</taxon>
        <taxon>Theiavirus salishense</taxon>
    </lineage>
</organism>
<evidence type="ECO:0000256" key="1">
    <source>
        <dbReference type="SAM" id="Coils"/>
    </source>
</evidence>
<keyword evidence="1" id="KW-0175">Coiled coil</keyword>
<evidence type="ECO:0000313" key="3">
    <source>
        <dbReference type="EMBL" id="ATZ80812.1"/>
    </source>
</evidence>
<dbReference type="PROSITE" id="PS50192">
    <property type="entry name" value="T_SNARE"/>
    <property type="match status" value="1"/>
</dbReference>
<gene>
    <name evidence="3" type="ORF">BMW23_0766</name>
</gene>
<dbReference type="SUPFAM" id="SSF58038">
    <property type="entry name" value="SNARE fusion complex"/>
    <property type="match status" value="1"/>
</dbReference>
<reference evidence="3" key="1">
    <citation type="journal article" date="2017" name="Elife">
        <title>The kinetoplastid-infecting Bodo saltans virus (BsV), a window into the most abundant giant viruses in the sea.</title>
        <authorList>
            <person name="Deeg C.M."/>
            <person name="Chow C.-E.T."/>
            <person name="Suttle C.A."/>
        </authorList>
    </citation>
    <scope>NUCLEOTIDE SEQUENCE</scope>
    <source>
        <strain evidence="3">NG1</strain>
    </source>
</reference>
<feature type="domain" description="T-SNARE coiled-coil homology" evidence="2">
    <location>
        <begin position="1"/>
        <end position="59"/>
    </location>
</feature>
<accession>A0A2H4UV65</accession>